<dbReference type="AlphaFoldDB" id="A0A418JIM0"/>
<evidence type="ECO:0000313" key="2">
    <source>
        <dbReference type="Proteomes" id="UP000285625"/>
    </source>
</evidence>
<comment type="caution">
    <text evidence="1">The sequence shown here is derived from an EMBL/GenBank/DDBJ whole genome shotgun (WGS) entry which is preliminary data.</text>
</comment>
<sequence length="128" mass="14837">MNKDDYNLSSKNHITIIDTLFTPFKQLIYANAQLKSIGSKNNTDYWYNGFKRRKVLNSEKMVVMRSGGAHSDESGVIRLLPAHIQVTFNDLEGKNTIRIFDNDMYRNMNNAGQKKKIEIVKEYFSSDH</sequence>
<reference evidence="1 2" key="1">
    <citation type="journal article" date="2016" name="Front. Microbiol.">
        <title>Comprehensive Phylogenetic Analysis of Bovine Non-aureus Staphylococci Species Based on Whole-Genome Sequencing.</title>
        <authorList>
            <person name="Naushad S."/>
            <person name="Barkema H.W."/>
            <person name="Luby C."/>
            <person name="Condas L.A."/>
            <person name="Nobrega D.B."/>
            <person name="Carson D.A."/>
            <person name="De Buck J."/>
        </authorList>
    </citation>
    <scope>NUCLEOTIDE SEQUENCE [LARGE SCALE GENOMIC DNA]</scope>
    <source>
        <strain evidence="1 2">SNUC 5959</strain>
    </source>
</reference>
<protein>
    <submittedName>
        <fullName evidence="1">Uncharacterized protein</fullName>
    </submittedName>
</protein>
<name>A0A418JIM0_STAHY</name>
<dbReference type="EMBL" id="QXVO01000018">
    <property type="protein sequence ID" value="RIO45607.1"/>
    <property type="molecule type" value="Genomic_DNA"/>
</dbReference>
<organism evidence="1 2">
    <name type="scientific">Staphylococcus hyicus</name>
    <dbReference type="NCBI Taxonomy" id="1284"/>
    <lineage>
        <taxon>Bacteria</taxon>
        <taxon>Bacillati</taxon>
        <taxon>Bacillota</taxon>
        <taxon>Bacilli</taxon>
        <taxon>Bacillales</taxon>
        <taxon>Staphylococcaceae</taxon>
        <taxon>Staphylococcus</taxon>
    </lineage>
</organism>
<gene>
    <name evidence="1" type="ORF">BUZ57_06945</name>
</gene>
<dbReference type="Proteomes" id="UP000285625">
    <property type="component" value="Unassembled WGS sequence"/>
</dbReference>
<evidence type="ECO:0000313" key="1">
    <source>
        <dbReference type="EMBL" id="RIO45607.1"/>
    </source>
</evidence>
<proteinExistence type="predicted"/>
<accession>A0A418JIM0</accession>
<dbReference type="RefSeq" id="WP_119635461.1">
    <property type="nucleotide sequence ID" value="NZ_QXVO01000018.1"/>
</dbReference>